<evidence type="ECO:0000259" key="2">
    <source>
        <dbReference type="Pfam" id="PF12873"/>
    </source>
</evidence>
<gene>
    <name evidence="3" type="ORF">HMPREF9623_00419</name>
</gene>
<feature type="domain" description="HTH OST-type" evidence="1">
    <location>
        <begin position="107"/>
        <end position="171"/>
    </location>
</feature>
<dbReference type="AlphaFoldDB" id="A0AA36Y6U5"/>
<dbReference type="RefSeq" id="WP_009532253.1">
    <property type="nucleotide sequence ID" value="NZ_JH590861.1"/>
</dbReference>
<proteinExistence type="predicted"/>
<sequence>MKENEREKLRPLLFEALLNLQRHDYGWVGTDKLEQELRKVGIRYQEYGAETLRAFLEFFPEDLAITDSAATQAGEPERSYVILRQYRQLRRQKRRQDGKVPDEKKPALAKLLRDILQNLSLEQGEWIYITQVGNAVAAAGINYKEYGFIQLNPFLQQFAEQIELQSSDPSGTKAEAVVRLRRFEMNVPRRAESAAACESEPESPKFALDDSLRERLKKEILKRAQQISLEENRWRAAKSFLEFLRQTGVDYKKYGTGDGFLFLKQFPSLLDVRMKASANGKSLYHVVRLHREERASGQTPRKIEAERIPEDRRASEAPEAATLRDSRPFAKASHERLQRLVKLLRPERWSYGEAALPVSVTAPILGRYMENHISRICAEHKFRHCRETLPGYQDVQYGICHTGLVTADFRPIYAFFKNNLLKTGPRWNLESFAAVGTQAFEDVSRHFETLPPAAAYEFPEIQALSDGAALYCDYWRILTEQTKRLPLDFLQSFCTREMLTGGDSTPEEVYTLHPDNAARNRYFANLGKQIEEVPGVSEAMKQAFGQIVNRSLREFRWNRSVALPGYDAARNVCDILLPLRFAEGREPERAIAVERTEAGEYIAREVLSLSSAYRRCRAVLYPESQWLSAEKTVAYDLG</sequence>
<protein>
    <recommendedName>
        <fullName evidence="5">DUF3825 domain-containing protein</fullName>
    </recommendedName>
</protein>
<dbReference type="Pfam" id="PF12872">
    <property type="entry name" value="OST-HTH"/>
    <property type="match status" value="2"/>
</dbReference>
<keyword evidence="4" id="KW-1185">Reference proteome</keyword>
<evidence type="ECO:0000259" key="1">
    <source>
        <dbReference type="Pfam" id="PF12872"/>
    </source>
</evidence>
<dbReference type="Proteomes" id="UP000018466">
    <property type="component" value="Unassembled WGS sequence"/>
</dbReference>
<evidence type="ECO:0000313" key="3">
    <source>
        <dbReference type="EMBL" id="EHO18235.1"/>
    </source>
</evidence>
<evidence type="ECO:0000313" key="4">
    <source>
        <dbReference type="Proteomes" id="UP000018466"/>
    </source>
</evidence>
<accession>A0AA36Y6U5</accession>
<dbReference type="GeneID" id="86940205"/>
<organism evidence="3 4">
    <name type="scientific">Stomatobaculum longum</name>
    <dbReference type="NCBI Taxonomy" id="796942"/>
    <lineage>
        <taxon>Bacteria</taxon>
        <taxon>Bacillati</taxon>
        <taxon>Bacillota</taxon>
        <taxon>Clostridia</taxon>
        <taxon>Lachnospirales</taxon>
        <taxon>Lachnospiraceae</taxon>
        <taxon>Stomatobaculum</taxon>
    </lineage>
</organism>
<feature type="domain" description="DUF3825" evidence="2">
    <location>
        <begin position="342"/>
        <end position="626"/>
    </location>
</feature>
<dbReference type="InterPro" id="IPR024437">
    <property type="entry name" value="DUF3825"/>
</dbReference>
<dbReference type="InterPro" id="IPR025605">
    <property type="entry name" value="OST-HTH/LOTUS_dom"/>
</dbReference>
<evidence type="ECO:0008006" key="5">
    <source>
        <dbReference type="Google" id="ProtNLM"/>
    </source>
</evidence>
<reference evidence="3 4" key="1">
    <citation type="submission" date="2011-10" db="EMBL/GenBank/DDBJ databases">
        <title>The Genome Sequence of Lachnospiraceae bacterium ACC2.</title>
        <authorList>
            <consortium name="The Broad Institute Genome Sequencing Platform"/>
            <person name="Earl A."/>
            <person name="Ward D."/>
            <person name="Feldgarden M."/>
            <person name="Gevers D."/>
            <person name="Sizova M."/>
            <person name="Hazen A."/>
            <person name="Epstein S."/>
            <person name="Young S.K."/>
            <person name="Zeng Q."/>
            <person name="Gargeya S."/>
            <person name="Fitzgerald M."/>
            <person name="Haas B."/>
            <person name="Abouelleil A."/>
            <person name="Alvarado L."/>
            <person name="Arachchi H.M."/>
            <person name="Berlin A."/>
            <person name="Brown A."/>
            <person name="Chapman S.B."/>
            <person name="Chen Z."/>
            <person name="Dunbar C."/>
            <person name="Freedman E."/>
            <person name="Gearin G."/>
            <person name="Goldberg J."/>
            <person name="Griggs A."/>
            <person name="Gujja S."/>
            <person name="Heiman D."/>
            <person name="Howarth C."/>
            <person name="Larson L."/>
            <person name="Lui A."/>
            <person name="MacDonald P.J.P."/>
            <person name="Montmayeur A."/>
            <person name="Murphy C."/>
            <person name="Neiman D."/>
            <person name="Pearson M."/>
            <person name="Priest M."/>
            <person name="Roberts A."/>
            <person name="Saif S."/>
            <person name="Shea T."/>
            <person name="Shenoy N."/>
            <person name="Sisk P."/>
            <person name="Stolte C."/>
            <person name="Sykes S."/>
            <person name="Wortman J."/>
            <person name="Nusbaum C."/>
            <person name="Birren B."/>
        </authorList>
    </citation>
    <scope>NUCLEOTIDE SEQUENCE [LARGE SCALE GENOMIC DNA]</scope>
    <source>
        <strain evidence="3 4">ACC2</strain>
    </source>
</reference>
<name>A0AA36Y6U5_9FIRM</name>
<comment type="caution">
    <text evidence="3">The sequence shown here is derived from an EMBL/GenBank/DDBJ whole genome shotgun (WGS) entry which is preliminary data.</text>
</comment>
<dbReference type="EMBL" id="AGEL01000003">
    <property type="protein sequence ID" value="EHO18235.1"/>
    <property type="molecule type" value="Genomic_DNA"/>
</dbReference>
<feature type="domain" description="HTH OST-type" evidence="1">
    <location>
        <begin position="15"/>
        <end position="66"/>
    </location>
</feature>
<dbReference type="Pfam" id="PF12873">
    <property type="entry name" value="DUF3825"/>
    <property type="match status" value="1"/>
</dbReference>